<gene>
    <name evidence="2" type="ORF">GCM10022395_32710</name>
</gene>
<accession>A0ABP6YEX8</accession>
<proteinExistence type="predicted"/>
<name>A0ABP6YEX8_9FLAO</name>
<comment type="caution">
    <text evidence="2">The sequence shown here is derived from an EMBL/GenBank/DDBJ whole genome shotgun (WGS) entry which is preliminary data.</text>
</comment>
<keyword evidence="1" id="KW-0812">Transmembrane</keyword>
<dbReference type="EMBL" id="BAABCY010000086">
    <property type="protein sequence ID" value="GAA3581629.1"/>
    <property type="molecule type" value="Genomic_DNA"/>
</dbReference>
<keyword evidence="1" id="KW-1133">Transmembrane helix</keyword>
<dbReference type="Proteomes" id="UP001500954">
    <property type="component" value="Unassembled WGS sequence"/>
</dbReference>
<organism evidence="2 3">
    <name type="scientific">Snuella lapsa</name>
    <dbReference type="NCBI Taxonomy" id="870481"/>
    <lineage>
        <taxon>Bacteria</taxon>
        <taxon>Pseudomonadati</taxon>
        <taxon>Bacteroidota</taxon>
        <taxon>Flavobacteriia</taxon>
        <taxon>Flavobacteriales</taxon>
        <taxon>Flavobacteriaceae</taxon>
        <taxon>Snuella</taxon>
    </lineage>
</organism>
<feature type="transmembrane region" description="Helical" evidence="1">
    <location>
        <begin position="76"/>
        <end position="98"/>
    </location>
</feature>
<keyword evidence="1" id="KW-0472">Membrane</keyword>
<feature type="transmembrane region" description="Helical" evidence="1">
    <location>
        <begin position="118"/>
        <end position="140"/>
    </location>
</feature>
<evidence type="ECO:0000313" key="3">
    <source>
        <dbReference type="Proteomes" id="UP001500954"/>
    </source>
</evidence>
<keyword evidence="3" id="KW-1185">Reference proteome</keyword>
<protein>
    <submittedName>
        <fullName evidence="2">Uncharacterized protein</fullName>
    </submittedName>
</protein>
<evidence type="ECO:0000313" key="2">
    <source>
        <dbReference type="EMBL" id="GAA3581629.1"/>
    </source>
</evidence>
<sequence>MQFSNGMKLLDMMPSGYTPEYVSKLFATLGHEGRRLYLWNQIPIDMVYPFLFGICYSLLLIYFFKKINRLNSKILYLGILPIIAGIADYTENFGIITMLNTTPENIQTIAQLTNVFTLIKSIASTIYFVILLVTIIVLLAKKMKKRISK</sequence>
<feature type="transmembrane region" description="Helical" evidence="1">
    <location>
        <begin position="46"/>
        <end position="64"/>
    </location>
</feature>
<reference evidence="3" key="1">
    <citation type="journal article" date="2019" name="Int. J. Syst. Evol. Microbiol.">
        <title>The Global Catalogue of Microorganisms (GCM) 10K type strain sequencing project: providing services to taxonomists for standard genome sequencing and annotation.</title>
        <authorList>
            <consortium name="The Broad Institute Genomics Platform"/>
            <consortium name="The Broad Institute Genome Sequencing Center for Infectious Disease"/>
            <person name="Wu L."/>
            <person name="Ma J."/>
        </authorList>
    </citation>
    <scope>NUCLEOTIDE SEQUENCE [LARGE SCALE GENOMIC DNA]</scope>
    <source>
        <strain evidence="3">JCM 17111</strain>
    </source>
</reference>
<evidence type="ECO:0000256" key="1">
    <source>
        <dbReference type="SAM" id="Phobius"/>
    </source>
</evidence>